<comment type="caution">
    <text evidence="2">The sequence shown here is derived from an EMBL/GenBank/DDBJ whole genome shotgun (WGS) entry which is preliminary data.</text>
</comment>
<gene>
    <name evidence="2" type="ORF">DPMN_016851</name>
</gene>
<dbReference type="Proteomes" id="UP000828390">
    <property type="component" value="Unassembled WGS sequence"/>
</dbReference>
<proteinExistence type="predicted"/>
<feature type="region of interest" description="Disordered" evidence="1">
    <location>
        <begin position="1"/>
        <end position="22"/>
    </location>
</feature>
<reference evidence="2" key="2">
    <citation type="submission" date="2020-11" db="EMBL/GenBank/DDBJ databases">
        <authorList>
            <person name="McCartney M.A."/>
            <person name="Auch B."/>
            <person name="Kono T."/>
            <person name="Mallez S."/>
            <person name="Becker A."/>
            <person name="Gohl D.M."/>
            <person name="Silverstein K.A.T."/>
            <person name="Koren S."/>
            <person name="Bechman K.B."/>
            <person name="Herman A."/>
            <person name="Abrahante J.E."/>
            <person name="Garbe J."/>
        </authorList>
    </citation>
    <scope>NUCLEOTIDE SEQUENCE</scope>
    <source>
        <strain evidence="2">Duluth1</strain>
        <tissue evidence="2">Whole animal</tissue>
    </source>
</reference>
<evidence type="ECO:0000313" key="2">
    <source>
        <dbReference type="EMBL" id="KAH3892724.1"/>
    </source>
</evidence>
<dbReference type="AlphaFoldDB" id="A0A9D4S4X6"/>
<reference evidence="2" key="1">
    <citation type="journal article" date="2019" name="bioRxiv">
        <title>The Genome of the Zebra Mussel, Dreissena polymorpha: A Resource for Invasive Species Research.</title>
        <authorList>
            <person name="McCartney M.A."/>
            <person name="Auch B."/>
            <person name="Kono T."/>
            <person name="Mallez S."/>
            <person name="Zhang Y."/>
            <person name="Obille A."/>
            <person name="Becker A."/>
            <person name="Abrahante J.E."/>
            <person name="Garbe J."/>
            <person name="Badalamenti J.P."/>
            <person name="Herman A."/>
            <person name="Mangelson H."/>
            <person name="Liachko I."/>
            <person name="Sullivan S."/>
            <person name="Sone E.D."/>
            <person name="Koren S."/>
            <person name="Silverstein K.A.T."/>
            <person name="Beckman K.B."/>
            <person name="Gohl D.M."/>
        </authorList>
    </citation>
    <scope>NUCLEOTIDE SEQUENCE</scope>
    <source>
        <strain evidence="2">Duluth1</strain>
        <tissue evidence="2">Whole animal</tissue>
    </source>
</reference>
<dbReference type="EMBL" id="JAIWYP010000001">
    <property type="protein sequence ID" value="KAH3892724.1"/>
    <property type="molecule type" value="Genomic_DNA"/>
</dbReference>
<evidence type="ECO:0000256" key="1">
    <source>
        <dbReference type="SAM" id="MobiDB-lite"/>
    </source>
</evidence>
<organism evidence="2 3">
    <name type="scientific">Dreissena polymorpha</name>
    <name type="common">Zebra mussel</name>
    <name type="synonym">Mytilus polymorpha</name>
    <dbReference type="NCBI Taxonomy" id="45954"/>
    <lineage>
        <taxon>Eukaryota</taxon>
        <taxon>Metazoa</taxon>
        <taxon>Spiralia</taxon>
        <taxon>Lophotrochozoa</taxon>
        <taxon>Mollusca</taxon>
        <taxon>Bivalvia</taxon>
        <taxon>Autobranchia</taxon>
        <taxon>Heteroconchia</taxon>
        <taxon>Euheterodonta</taxon>
        <taxon>Imparidentia</taxon>
        <taxon>Neoheterodontei</taxon>
        <taxon>Myida</taxon>
        <taxon>Dreissenoidea</taxon>
        <taxon>Dreissenidae</taxon>
        <taxon>Dreissena</taxon>
    </lineage>
</organism>
<evidence type="ECO:0000313" key="3">
    <source>
        <dbReference type="Proteomes" id="UP000828390"/>
    </source>
</evidence>
<sequence>MNVRLSLPMPRVPTTTREAPTSAATLTIPSPEDSAWMLCTLPSICNVGFIQSDRYDYPLSLWEHFLFREHTFCY</sequence>
<accession>A0A9D4S4X6</accession>
<feature type="compositionally biased region" description="Polar residues" evidence="1">
    <location>
        <begin position="13"/>
        <end position="22"/>
    </location>
</feature>
<name>A0A9D4S4X6_DREPO</name>
<protein>
    <submittedName>
        <fullName evidence="2">Uncharacterized protein</fullName>
    </submittedName>
</protein>
<keyword evidence="3" id="KW-1185">Reference proteome</keyword>